<dbReference type="InterPro" id="IPR000409">
    <property type="entry name" value="BEACH_dom"/>
</dbReference>
<dbReference type="InterPro" id="IPR036372">
    <property type="entry name" value="BEACH_dom_sf"/>
</dbReference>
<evidence type="ECO:0000313" key="3">
    <source>
        <dbReference type="EMBL" id="KAK8889475.1"/>
    </source>
</evidence>
<dbReference type="Gene3D" id="1.10.1540.10">
    <property type="entry name" value="BEACH domain"/>
    <property type="match status" value="1"/>
</dbReference>
<dbReference type="PANTHER" id="PTHR13743">
    <property type="entry name" value="BEIGE/BEACH-RELATED"/>
    <property type="match status" value="1"/>
</dbReference>
<sequence>MSNKPSAYDPILTSLLYATKSQYRDIAIESFIITIDISLSDKSFNLPLPYLNLINSFLEVSHSTQFIKLFLKQLIVRGSASTDPYFSQFLTSVLKIIYNDPKAFNQTVSENIVLQLSTYIIQFQPPALALFGAISGYISDNLLNSMVFSMISGIKKIILSESLIKIEIPSTSQEKLQSLEISNSLKKPNIDFRFPKVDTFQSSPSHRNDTFPETQKIIDFIGPKSQQYLSLIADSFYSNEKLSSLLINNFLLNLKSKENRNSEILDNSENNETTENCYINNDCLNFIASVFLIHEKLKNFGVKASISNKALQCLQPLYDPYFSLYNYSKDEDDESKAVNVKYYYIFNTLRRYALELSLKETSNAFYTILTLVSNHPLLLDEMISLIMLNSDVFYMKVVKNPSIIRVFLRISYNYQAFSFIEGNNSEILQIVRSRLFQFFTFFCTQDLIEVTNFIFSDPESADLFLSFIREKNIEPFVLQTISQFASNQNARDVTNLMNAVFKLIKYYIVITEKEFEVYKNKTILLLTKLMNTVNLISAHRAKYQSEMIPEICGLMCSLSTKFDADNESQNLVRESIMFVTSMTSSFIITDYEVDCFVLILSKFKEAESDFMNSIYPNLVQLLAGESLSTISSTFIIRQPEVVKLLIRVYLATDKFQDVANLFISLCHFSPKNVQICYKNKIDVFILKILDEKRIEGDLDESVIKLLLSIFFMISSYKTDIKTVFQYISLFTPIDKNHHVSIYQPLFLDTMNTVIDDSLKGPLKYLPLSGITVTSPKTDFPGIEHGLTFTAWLFVEHNGPDYQPSLFTLRISRALKINLSLSGTTALSLVDDTNKEVTGKMTNELPTGQWIFFAYSISLKPEGLALVHFFINLEDAGNFKIQNLIFDFTNTKVNLIVGGGNVSATSNIGKMASASFSPLLTNDQIRNIYENGICRYEPQFSFQIYDFFLSFYPHGVNSVTAFIRKLIKQSSIDVIFPLLNDSLVAFPDGTPFTGQFDQTLQLFRSFLPFSIDLQKNFCEKGGPALLGYMIQSRWTSQFTYKTYVQFYQLLENIKYEDLQIQLFRYILINFDILCLIESDFHMRILRHWEQILYPTFGYLSKIVYNIHFLLSALRSFYWYEAVESQAVLKTNRKEFNIVFCRKKIQNIIIKYIEEDGLDSDAFLTLLSHIMSCKDDRQTTDMMNFLVTLLYSYGDKFKFKIESIDFLPYLTAFFLIQNNDINILSISIIAALRSNNLISDKYVLDFIDGLILILPTDPSFPVQEMFNICYEEKKNCSALYPLCCILAMKLKGDPFNKLIQDLKVEHGWVWPCKLTICADADQKRDILNFLIITSDEQRWLGIFVFFDLLYFDRESNEEVKSILILMLCNDILKKSIEMTSSSMNIFYKLAEFFILFRNERLTNEAKKEFSYQEWNKRILTLKPDYPNYKFGLRFDSDGKWIDLELAKYIITTFLQNQNQENLNFFLLLISYVKMYSEEDINGYVSSLQMNQADKDKFIKSAGKPEIEKNFFSDYGNSYEKFFNNEFPDFITRYSNLYSKFYNYAQRREKTALYKITPDFEKIENVAISQINSFYAGHERAVKSQNMMWNSIWFHQTLHCGPWENNSNVEDQKEILNRFVRDTNSCFGLVPFKIARSFQPLIYELNAGIVQNNVVVQMPCSVLMNDDILFSSFEITNEAIMFRFQLLRSFVFNFPTITFIFVNKNMNTLQIFSAAGTNICAKFTPEDLNNAVNSLEMVKQASKMPNLAFFFKEESFEAFNSDDFRKICTKRWSMRKISNYEYILILNFINGRTFNSPDIYPIFPCLFDSKGKTRKDLGKTVFGYDRYNDNHLPLSKEMVVRFFKKFNQKEIDDSNEKPLEEIGEAVPELFAMTELTSPENAYTSRKVLESDEVTVNLHKWISLVFSSEGLKLISRENGFWPLFNGLHPSRSKSKSRSLLSKKIGAVSIIHDGEIPESALSTSICSAMIYEKSPREYVVTMIIVQNDSQFMHQQQLAIFIESTIINESRKSFMMKNVTLSLPELLSPTPPSLTPAPSSNSILSTSNTRASSFSLSLGKIGSFGSSSNSILNMSLSEPSINFRHSEIFSDNFFSDSFNEYETNCSSKSVLLAEGLCQFLITSSYKSTNDDADFTSMSMICSLNISALAKNDLSSISQDENIQQFNESQQEKQKQQKKMQEKQQQKQEKQEKQNQPTSQLILKRKSINITAVASDGLFSAIGFDNAMLIVYMKWEQMFRLQLYRESITAIAISATSHIVVCTMKDNSIVICSLVSGTIIDIIDVSPRIPNKVLISPSWGFINVYCTENINKCTKDFLHLYNVNGKLIRAKPIDFQVDFWYSWKSYGGFDFLAIADKNGSIYCCENFYINSIQKMLSTNGNIIAFHYSNESGVLSAILSNGELFMIPFAS</sequence>
<dbReference type="InterPro" id="IPR036322">
    <property type="entry name" value="WD40_repeat_dom_sf"/>
</dbReference>
<dbReference type="SMART" id="SM01026">
    <property type="entry name" value="Beach"/>
    <property type="match status" value="1"/>
</dbReference>
<feature type="compositionally biased region" description="Basic and acidic residues" evidence="1">
    <location>
        <begin position="2163"/>
        <end position="2186"/>
    </location>
</feature>
<proteinExistence type="predicted"/>
<keyword evidence="4" id="KW-1185">Reference proteome</keyword>
<dbReference type="SUPFAM" id="SSF81837">
    <property type="entry name" value="BEACH domain"/>
    <property type="match status" value="1"/>
</dbReference>
<gene>
    <name evidence="3" type="ORF">M9Y10_034222</name>
</gene>
<dbReference type="InterPro" id="IPR050865">
    <property type="entry name" value="BEACH_Domain"/>
</dbReference>
<dbReference type="InterPro" id="IPR015943">
    <property type="entry name" value="WD40/YVTN_repeat-like_dom_sf"/>
</dbReference>
<evidence type="ECO:0000256" key="1">
    <source>
        <dbReference type="SAM" id="MobiDB-lite"/>
    </source>
</evidence>
<dbReference type="EMBL" id="JAPFFF010000005">
    <property type="protein sequence ID" value="KAK8889475.1"/>
    <property type="molecule type" value="Genomic_DNA"/>
</dbReference>
<protein>
    <recommendedName>
        <fullName evidence="2">BEACH domain-containing protein</fullName>
    </recommendedName>
</protein>
<dbReference type="Proteomes" id="UP001470230">
    <property type="component" value="Unassembled WGS sequence"/>
</dbReference>
<organism evidence="3 4">
    <name type="scientific">Tritrichomonas musculus</name>
    <dbReference type="NCBI Taxonomy" id="1915356"/>
    <lineage>
        <taxon>Eukaryota</taxon>
        <taxon>Metamonada</taxon>
        <taxon>Parabasalia</taxon>
        <taxon>Tritrichomonadida</taxon>
        <taxon>Tritrichomonadidae</taxon>
        <taxon>Tritrichomonas</taxon>
    </lineage>
</organism>
<feature type="region of interest" description="Disordered" evidence="1">
    <location>
        <begin position="2157"/>
        <end position="2191"/>
    </location>
</feature>
<evidence type="ECO:0000313" key="4">
    <source>
        <dbReference type="Proteomes" id="UP001470230"/>
    </source>
</evidence>
<name>A0ABR2KHG8_9EUKA</name>
<dbReference type="Pfam" id="PF02138">
    <property type="entry name" value="Beach"/>
    <property type="match status" value="1"/>
</dbReference>
<feature type="domain" description="BEACH" evidence="2">
    <location>
        <begin position="1766"/>
        <end position="1927"/>
    </location>
</feature>
<reference evidence="3 4" key="1">
    <citation type="submission" date="2024-04" db="EMBL/GenBank/DDBJ databases">
        <title>Tritrichomonas musculus Genome.</title>
        <authorList>
            <person name="Alves-Ferreira E."/>
            <person name="Grigg M."/>
            <person name="Lorenzi H."/>
            <person name="Galac M."/>
        </authorList>
    </citation>
    <scope>NUCLEOTIDE SEQUENCE [LARGE SCALE GENOMIC DNA]</scope>
    <source>
        <strain evidence="3 4">EAF2021</strain>
    </source>
</reference>
<evidence type="ECO:0000259" key="2">
    <source>
        <dbReference type="SMART" id="SM01026"/>
    </source>
</evidence>
<dbReference type="SUPFAM" id="SSF50978">
    <property type="entry name" value="WD40 repeat-like"/>
    <property type="match status" value="1"/>
</dbReference>
<dbReference type="Gene3D" id="2.130.10.10">
    <property type="entry name" value="YVTN repeat-like/Quinoprotein amine dehydrogenase"/>
    <property type="match status" value="1"/>
</dbReference>
<comment type="caution">
    <text evidence="3">The sequence shown here is derived from an EMBL/GenBank/DDBJ whole genome shotgun (WGS) entry which is preliminary data.</text>
</comment>
<dbReference type="PANTHER" id="PTHR13743:SF161">
    <property type="entry name" value="BEIGE_BEACH DOMAIN CONTAINING PROTEIN"/>
    <property type="match status" value="1"/>
</dbReference>
<accession>A0ABR2KHG8</accession>